<gene>
    <name evidence="3" type="ORF">HINF_LOCUS20285</name>
    <name evidence="2" type="ORF">HINF_LOCUS63491</name>
</gene>
<keyword evidence="1" id="KW-0812">Transmembrane</keyword>
<evidence type="ECO:0000313" key="3">
    <source>
        <dbReference type="EMBL" id="CAL6006700.1"/>
    </source>
</evidence>
<name>A0AA86RJW3_9EUKA</name>
<keyword evidence="1" id="KW-1133">Transmembrane helix</keyword>
<reference evidence="2" key="1">
    <citation type="submission" date="2023-06" db="EMBL/GenBank/DDBJ databases">
        <authorList>
            <person name="Kurt Z."/>
        </authorList>
    </citation>
    <scope>NUCLEOTIDE SEQUENCE</scope>
</reference>
<evidence type="ECO:0000313" key="4">
    <source>
        <dbReference type="Proteomes" id="UP001642409"/>
    </source>
</evidence>
<dbReference type="EMBL" id="CATOUU010001170">
    <property type="protein sequence ID" value="CAI9975846.1"/>
    <property type="molecule type" value="Genomic_DNA"/>
</dbReference>
<organism evidence="2">
    <name type="scientific">Hexamita inflata</name>
    <dbReference type="NCBI Taxonomy" id="28002"/>
    <lineage>
        <taxon>Eukaryota</taxon>
        <taxon>Metamonada</taxon>
        <taxon>Diplomonadida</taxon>
        <taxon>Hexamitidae</taxon>
        <taxon>Hexamitinae</taxon>
        <taxon>Hexamita</taxon>
    </lineage>
</organism>
<proteinExistence type="predicted"/>
<feature type="transmembrane region" description="Helical" evidence="1">
    <location>
        <begin position="49"/>
        <end position="75"/>
    </location>
</feature>
<evidence type="ECO:0000313" key="2">
    <source>
        <dbReference type="EMBL" id="CAI9975846.1"/>
    </source>
</evidence>
<reference evidence="3 4" key="2">
    <citation type="submission" date="2024-07" db="EMBL/GenBank/DDBJ databases">
        <authorList>
            <person name="Akdeniz Z."/>
        </authorList>
    </citation>
    <scope>NUCLEOTIDE SEQUENCE [LARGE SCALE GENOMIC DNA]</scope>
</reference>
<accession>A0AA86RJW3</accession>
<sequence>MSYCTYGYPYAFRSLCEADCGYGMCQMNSYLDFCCTLDLSGIHAGLSTLASILVGVFVGGGLLLLLSIVGCYFCCCRPTRTQSTVIVRGGQQQVMHPISVQPISIPSQQIGQPMGNQINQISMPIQ</sequence>
<dbReference type="AlphaFoldDB" id="A0AA86RJW3"/>
<evidence type="ECO:0000256" key="1">
    <source>
        <dbReference type="SAM" id="Phobius"/>
    </source>
</evidence>
<protein>
    <submittedName>
        <fullName evidence="3">Hypothetical_protein</fullName>
    </submittedName>
</protein>
<dbReference type="Proteomes" id="UP001642409">
    <property type="component" value="Unassembled WGS sequence"/>
</dbReference>
<dbReference type="EMBL" id="CAXDID020000054">
    <property type="protein sequence ID" value="CAL6006700.1"/>
    <property type="molecule type" value="Genomic_DNA"/>
</dbReference>
<keyword evidence="1" id="KW-0472">Membrane</keyword>
<comment type="caution">
    <text evidence="2">The sequence shown here is derived from an EMBL/GenBank/DDBJ whole genome shotgun (WGS) entry which is preliminary data.</text>
</comment>
<keyword evidence="4" id="KW-1185">Reference proteome</keyword>